<accession>A0A917KNU3</accession>
<evidence type="ECO:0000313" key="1">
    <source>
        <dbReference type="EMBL" id="GGJ22424.1"/>
    </source>
</evidence>
<gene>
    <name evidence="1" type="ORF">GCM10011320_32130</name>
</gene>
<evidence type="ECO:0000313" key="2">
    <source>
        <dbReference type="Proteomes" id="UP000661507"/>
    </source>
</evidence>
<organism evidence="1 2">
    <name type="scientific">Neoroseomonas lacus</name>
    <dbReference type="NCBI Taxonomy" id="287609"/>
    <lineage>
        <taxon>Bacteria</taxon>
        <taxon>Pseudomonadati</taxon>
        <taxon>Pseudomonadota</taxon>
        <taxon>Alphaproteobacteria</taxon>
        <taxon>Acetobacterales</taxon>
        <taxon>Acetobacteraceae</taxon>
        <taxon>Neoroseomonas</taxon>
    </lineage>
</organism>
<protein>
    <submittedName>
        <fullName evidence="1">Uncharacterized protein</fullName>
    </submittedName>
</protein>
<reference evidence="1" key="1">
    <citation type="journal article" date="2014" name="Int. J. Syst. Evol. Microbiol.">
        <title>Complete genome sequence of Corynebacterium casei LMG S-19264T (=DSM 44701T), isolated from a smear-ripened cheese.</title>
        <authorList>
            <consortium name="US DOE Joint Genome Institute (JGI-PGF)"/>
            <person name="Walter F."/>
            <person name="Albersmeier A."/>
            <person name="Kalinowski J."/>
            <person name="Ruckert C."/>
        </authorList>
    </citation>
    <scope>NUCLEOTIDE SEQUENCE</scope>
    <source>
        <strain evidence="1">CGMCC 1.3617</strain>
    </source>
</reference>
<dbReference type="EMBL" id="BMKW01000007">
    <property type="protein sequence ID" value="GGJ22424.1"/>
    <property type="molecule type" value="Genomic_DNA"/>
</dbReference>
<dbReference type="Proteomes" id="UP000661507">
    <property type="component" value="Unassembled WGS sequence"/>
</dbReference>
<name>A0A917KNU3_9PROT</name>
<proteinExistence type="predicted"/>
<reference evidence="1" key="2">
    <citation type="submission" date="2020-09" db="EMBL/GenBank/DDBJ databases">
        <authorList>
            <person name="Sun Q."/>
            <person name="Zhou Y."/>
        </authorList>
    </citation>
    <scope>NUCLEOTIDE SEQUENCE</scope>
    <source>
        <strain evidence="1">CGMCC 1.3617</strain>
    </source>
</reference>
<comment type="caution">
    <text evidence="1">The sequence shown here is derived from an EMBL/GenBank/DDBJ whole genome shotgun (WGS) entry which is preliminary data.</text>
</comment>
<sequence length="99" mass="10331">MGPVMRFTDARRLAKAGPGAAPARALPVLRAWNSASPTDSARPLTARSKWCPRAMGVIPDAMVRLPQPPVDQADAAALRAALKTSGLQSGLRSGQARSS</sequence>
<dbReference type="AlphaFoldDB" id="A0A917KNU3"/>
<keyword evidence="2" id="KW-1185">Reference proteome</keyword>